<feature type="compositionally biased region" description="Basic and acidic residues" evidence="6">
    <location>
        <begin position="65"/>
        <end position="86"/>
    </location>
</feature>
<dbReference type="Gene3D" id="1.20.5.320">
    <property type="entry name" value="6-Phosphogluconate Dehydrogenase, domain 3"/>
    <property type="match status" value="1"/>
</dbReference>
<feature type="compositionally biased region" description="Basic and acidic residues" evidence="6">
    <location>
        <begin position="320"/>
        <end position="339"/>
    </location>
</feature>
<dbReference type="PROSITE" id="PS00615">
    <property type="entry name" value="C_TYPE_LECTIN_1"/>
    <property type="match status" value="1"/>
</dbReference>
<dbReference type="GO" id="GO:0005771">
    <property type="term" value="C:multivesicular body"/>
    <property type="evidence" value="ECO:0007669"/>
    <property type="project" value="TreeGrafter"/>
</dbReference>
<evidence type="ECO:0000256" key="5">
    <source>
        <dbReference type="ARBA" id="ARBA00023157"/>
    </source>
</evidence>
<feature type="domain" description="C-type lectin" evidence="7">
    <location>
        <begin position="150"/>
        <end position="259"/>
    </location>
</feature>
<keyword evidence="1" id="KW-0732">Signal</keyword>
<evidence type="ECO:0000259" key="7">
    <source>
        <dbReference type="PROSITE" id="PS50041"/>
    </source>
</evidence>
<keyword evidence="9" id="KW-1185">Reference proteome</keyword>
<evidence type="ECO:0000313" key="8">
    <source>
        <dbReference type="EMBL" id="KAF4117537.1"/>
    </source>
</evidence>
<dbReference type="PANTHER" id="PTHR24024">
    <property type="entry name" value="PULMONARY SURFACTANT-ASSOCIATED PROTEIN A"/>
    <property type="match status" value="1"/>
</dbReference>
<dbReference type="SUPFAM" id="SSF56436">
    <property type="entry name" value="C-type lectin-like"/>
    <property type="match status" value="2"/>
</dbReference>
<feature type="region of interest" description="Disordered" evidence="6">
    <location>
        <begin position="48"/>
        <end position="120"/>
    </location>
</feature>
<evidence type="ECO:0000256" key="3">
    <source>
        <dbReference type="ARBA" id="ARBA00022837"/>
    </source>
</evidence>
<dbReference type="Proteomes" id="UP000579812">
    <property type="component" value="Unassembled WGS sequence"/>
</dbReference>
<dbReference type="Gene3D" id="3.10.100.10">
    <property type="entry name" value="Mannose-Binding Protein A, subunit A"/>
    <property type="match status" value="2"/>
</dbReference>
<dbReference type="InterPro" id="IPR008160">
    <property type="entry name" value="Collagen"/>
</dbReference>
<evidence type="ECO:0000256" key="4">
    <source>
        <dbReference type="ARBA" id="ARBA00023119"/>
    </source>
</evidence>
<dbReference type="GO" id="GO:0030246">
    <property type="term" value="F:carbohydrate binding"/>
    <property type="evidence" value="ECO:0007669"/>
    <property type="project" value="UniProtKB-KW"/>
</dbReference>
<dbReference type="InterPro" id="IPR001304">
    <property type="entry name" value="C-type_lectin-like"/>
</dbReference>
<gene>
    <name evidence="8" type="ORF">G5714_002090</name>
</gene>
<feature type="region of interest" description="Disordered" evidence="6">
    <location>
        <begin position="303"/>
        <end position="368"/>
    </location>
</feature>
<keyword evidence="5" id="KW-1015">Disulfide bond</keyword>
<accession>A0A7J6DDY7</accession>
<keyword evidence="2" id="KW-0430">Lectin</keyword>
<evidence type="ECO:0000256" key="6">
    <source>
        <dbReference type="SAM" id="MobiDB-lite"/>
    </source>
</evidence>
<dbReference type="GO" id="GO:0005615">
    <property type="term" value="C:extracellular space"/>
    <property type="evidence" value="ECO:0007669"/>
    <property type="project" value="TreeGrafter"/>
</dbReference>
<evidence type="ECO:0000256" key="2">
    <source>
        <dbReference type="ARBA" id="ARBA00022734"/>
    </source>
</evidence>
<name>A0A7J6DDY7_9TELE</name>
<dbReference type="Pfam" id="PF01391">
    <property type="entry name" value="Collagen"/>
    <property type="match status" value="2"/>
</dbReference>
<organism evidence="8 9">
    <name type="scientific">Onychostoma macrolepis</name>
    <dbReference type="NCBI Taxonomy" id="369639"/>
    <lineage>
        <taxon>Eukaryota</taxon>
        <taxon>Metazoa</taxon>
        <taxon>Chordata</taxon>
        <taxon>Craniata</taxon>
        <taxon>Vertebrata</taxon>
        <taxon>Euteleostomi</taxon>
        <taxon>Actinopterygii</taxon>
        <taxon>Neopterygii</taxon>
        <taxon>Teleostei</taxon>
        <taxon>Ostariophysi</taxon>
        <taxon>Cypriniformes</taxon>
        <taxon>Cyprinidae</taxon>
        <taxon>Acrossocheilinae</taxon>
        <taxon>Onychostoma</taxon>
    </lineage>
</organism>
<dbReference type="InterPro" id="IPR016186">
    <property type="entry name" value="C-type_lectin-like/link_sf"/>
</dbReference>
<dbReference type="InterPro" id="IPR016187">
    <property type="entry name" value="CTDL_fold"/>
</dbReference>
<feature type="domain" description="C-type lectin" evidence="7">
    <location>
        <begin position="402"/>
        <end position="515"/>
    </location>
</feature>
<reference evidence="8 9" key="1">
    <citation type="submission" date="2020-04" db="EMBL/GenBank/DDBJ databases">
        <title>Chromosome-level genome assembly of a cyprinid fish Onychostoma macrolepis by integration of Nanopore Sequencing, Bionano and Hi-C technology.</title>
        <authorList>
            <person name="Wang D."/>
        </authorList>
    </citation>
    <scope>NUCLEOTIDE SEQUENCE [LARGE SCALE GENOMIC DNA]</scope>
    <source>
        <strain evidence="8">SWU-2019</strain>
        <tissue evidence="8">Muscle</tissue>
    </source>
</reference>
<dbReference type="PROSITE" id="PS50041">
    <property type="entry name" value="C_TYPE_LECTIN_2"/>
    <property type="match status" value="2"/>
</dbReference>
<dbReference type="SMART" id="SM00034">
    <property type="entry name" value="CLECT"/>
    <property type="match status" value="2"/>
</dbReference>
<dbReference type="EMBL" id="JAAMOB010000002">
    <property type="protein sequence ID" value="KAF4117537.1"/>
    <property type="molecule type" value="Genomic_DNA"/>
</dbReference>
<dbReference type="InterPro" id="IPR051077">
    <property type="entry name" value="Ca-dependent_lectin"/>
</dbReference>
<proteinExistence type="predicted"/>
<keyword evidence="3" id="KW-0106">Calcium</keyword>
<protein>
    <recommendedName>
        <fullName evidence="7">C-type lectin domain-containing protein</fullName>
    </recommendedName>
</protein>
<dbReference type="GO" id="GO:0005581">
    <property type="term" value="C:collagen trimer"/>
    <property type="evidence" value="ECO:0007669"/>
    <property type="project" value="UniProtKB-KW"/>
</dbReference>
<keyword evidence="4" id="KW-0176">Collagen</keyword>
<evidence type="ECO:0000256" key="1">
    <source>
        <dbReference type="ARBA" id="ARBA00022729"/>
    </source>
</evidence>
<dbReference type="InterPro" id="IPR018378">
    <property type="entry name" value="C-type_lectin_CS"/>
</dbReference>
<dbReference type="PANTHER" id="PTHR24024:SF15">
    <property type="entry name" value="PULMONARY SURFACTANT-ASSOCIATED PROTEIN D"/>
    <property type="match status" value="1"/>
</dbReference>
<dbReference type="AlphaFoldDB" id="A0A7J6DDY7"/>
<evidence type="ECO:0000313" key="9">
    <source>
        <dbReference type="Proteomes" id="UP000579812"/>
    </source>
</evidence>
<comment type="caution">
    <text evidence="8">The sequence shown here is derived from an EMBL/GenBank/DDBJ whole genome shotgun (WGS) entry which is preliminary data.</text>
</comment>
<dbReference type="Pfam" id="PF00059">
    <property type="entry name" value="Lectin_C"/>
    <property type="match status" value="2"/>
</dbReference>
<sequence length="519" mass="55401">MFCLKTFHHLDFSIELMALLKLFFRALLLLQFALQLLDGAEPQNLNCPAYGGVPGTPGHNGLPGRDGRDGRDGKDGAIGPKGEKGESGVSVQGPPGKAGPPGPAGEKGERGPSGSPGNESVIESLKSEIQQLKAKIATIEKVASFSHFRQAGQKYYFTDGVEGTFSQGLKYCKGFGGTMVLPRSSIENEALLKLVVSSGLSSKKPYIGVTDRETEGQFVDTEGKQLTFTNWGLGQPDDYKGQQDCGVIEDSGFWDDGSCGIGCHRDSCIKPMALLKLFLKALLLLQFALQLLDGAEPQNLNCPAYGGVPGTPGHNGLPGRDGRDGKDGAIGPKGEKGEPGKAGPPGPAGEKGERGPSGPQGSPGHERISDSLKSEMQQLNAKIVMIEKVVSFNTFRKVGQKYYITDGVEATFDTGMQYCKDVGGTIVLPRTVSENQALLKVSVSSGLGSKKPYIRTTDREIEGRFEDTEGKQLTFTSWHTGQPDDYKGQQDCGTITDTGLWDDVGCNGLHPIICEIEIK</sequence>